<reference evidence="2 3" key="1">
    <citation type="submission" date="2017-02" db="EMBL/GenBank/DDBJ databases">
        <authorList>
            <person name="Peterson S.W."/>
        </authorList>
    </citation>
    <scope>NUCLEOTIDE SEQUENCE [LARGE SCALE GENOMIC DNA]</scope>
    <source>
        <strain evidence="2 3">ATCC BAA-1030</strain>
    </source>
</reference>
<keyword evidence="3" id="KW-1185">Reference proteome</keyword>
<dbReference type="AlphaFoldDB" id="A0A1T4KB81"/>
<feature type="chain" id="PRO_5013114870" description="DUF5626 domain-containing protein" evidence="1">
    <location>
        <begin position="27"/>
        <end position="191"/>
    </location>
</feature>
<accession>A0A1T4KB81</accession>
<dbReference type="Proteomes" id="UP000190328">
    <property type="component" value="Unassembled WGS sequence"/>
</dbReference>
<gene>
    <name evidence="2" type="ORF">SAMN02745116_00168</name>
</gene>
<keyword evidence="1" id="KW-0732">Signal</keyword>
<name>A0A1T4KB81_9ENTE</name>
<evidence type="ECO:0008006" key="4">
    <source>
        <dbReference type="Google" id="ProtNLM"/>
    </source>
</evidence>
<sequence>MGVMRKSYLLAIFGVLSMCPFTTSFAVENGSIETELNLVGGIYFASISDVDFGTVTNKELGTVIYNKTPLEVRIRDERDEKRSTWKVSVKAEIAQENKGKTYPLSIYTIDGSYAYVFGNGASVDEARISTRKYSSNPKGSDFQEILALKGGSESDYRLVWEVGSLELYLGKDLDVGDYTILTTWQVVNSIE</sequence>
<proteinExistence type="predicted"/>
<evidence type="ECO:0000313" key="3">
    <source>
        <dbReference type="Proteomes" id="UP000190328"/>
    </source>
</evidence>
<dbReference type="STRING" id="263852.SAMN02745116_00168"/>
<feature type="signal peptide" evidence="1">
    <location>
        <begin position="1"/>
        <end position="26"/>
    </location>
</feature>
<dbReference type="RefSeq" id="WP_078806146.1">
    <property type="nucleotide sequence ID" value="NZ_FUXI01000002.1"/>
</dbReference>
<protein>
    <recommendedName>
        <fullName evidence="4">DUF5626 domain-containing protein</fullName>
    </recommendedName>
</protein>
<evidence type="ECO:0000313" key="2">
    <source>
        <dbReference type="EMBL" id="SJZ39690.1"/>
    </source>
</evidence>
<evidence type="ECO:0000256" key="1">
    <source>
        <dbReference type="SAM" id="SignalP"/>
    </source>
</evidence>
<organism evidence="2 3">
    <name type="scientific">Pilibacter termitis</name>
    <dbReference type="NCBI Taxonomy" id="263852"/>
    <lineage>
        <taxon>Bacteria</taxon>
        <taxon>Bacillati</taxon>
        <taxon>Bacillota</taxon>
        <taxon>Bacilli</taxon>
        <taxon>Lactobacillales</taxon>
        <taxon>Enterococcaceae</taxon>
        <taxon>Pilibacter</taxon>
    </lineage>
</organism>
<dbReference type="EMBL" id="FUXI01000002">
    <property type="protein sequence ID" value="SJZ39690.1"/>
    <property type="molecule type" value="Genomic_DNA"/>
</dbReference>